<evidence type="ECO:0000313" key="2">
    <source>
        <dbReference type="Proteomes" id="UP000823910"/>
    </source>
</evidence>
<comment type="caution">
    <text evidence="1">The sequence shown here is derived from an EMBL/GenBank/DDBJ whole genome shotgun (WGS) entry which is preliminary data.</text>
</comment>
<dbReference type="EMBL" id="DWWT01000001">
    <property type="protein sequence ID" value="HJC04564.1"/>
    <property type="molecule type" value="Genomic_DNA"/>
</dbReference>
<dbReference type="Proteomes" id="UP000823910">
    <property type="component" value="Unassembled WGS sequence"/>
</dbReference>
<dbReference type="Pfam" id="PF07873">
    <property type="entry name" value="YabP"/>
    <property type="match status" value="1"/>
</dbReference>
<accession>A0A9D2MXZ7</accession>
<name>A0A9D2MXZ7_9FIRM</name>
<sequence length="88" mass="10011">MAWESKRTAVSALGLPRDVILGDVLVRFVGNCQVNIENYRGILLYTDTLVKIRARNCRVVIQGEALRIERYTAEEMMVTGRIHSLAFE</sequence>
<organism evidence="1 2">
    <name type="scientific">Candidatus Enterocloster excrementipullorum</name>
    <dbReference type="NCBI Taxonomy" id="2838559"/>
    <lineage>
        <taxon>Bacteria</taxon>
        <taxon>Bacillati</taxon>
        <taxon>Bacillota</taxon>
        <taxon>Clostridia</taxon>
        <taxon>Lachnospirales</taxon>
        <taxon>Lachnospiraceae</taxon>
        <taxon>Enterocloster</taxon>
    </lineage>
</organism>
<dbReference type="InterPro" id="IPR022476">
    <property type="entry name" value="Spore_YabP/YqfC"/>
</dbReference>
<gene>
    <name evidence="1" type="ORF">H9704_00115</name>
</gene>
<proteinExistence type="predicted"/>
<reference evidence="1" key="2">
    <citation type="submission" date="2021-04" db="EMBL/GenBank/DDBJ databases">
        <authorList>
            <person name="Gilroy R."/>
        </authorList>
    </citation>
    <scope>NUCLEOTIDE SEQUENCE</scope>
    <source>
        <strain evidence="1">CHK180-15479</strain>
    </source>
</reference>
<evidence type="ECO:0000313" key="1">
    <source>
        <dbReference type="EMBL" id="HJC04564.1"/>
    </source>
</evidence>
<protein>
    <submittedName>
        <fullName evidence="1">YabP/YqfC family sporulation protein</fullName>
    </submittedName>
</protein>
<reference evidence="1" key="1">
    <citation type="journal article" date="2021" name="PeerJ">
        <title>Extensive microbial diversity within the chicken gut microbiome revealed by metagenomics and culture.</title>
        <authorList>
            <person name="Gilroy R."/>
            <person name="Ravi A."/>
            <person name="Getino M."/>
            <person name="Pursley I."/>
            <person name="Horton D.L."/>
            <person name="Alikhan N.F."/>
            <person name="Baker D."/>
            <person name="Gharbi K."/>
            <person name="Hall N."/>
            <person name="Watson M."/>
            <person name="Adriaenssens E.M."/>
            <person name="Foster-Nyarko E."/>
            <person name="Jarju S."/>
            <person name="Secka A."/>
            <person name="Antonio M."/>
            <person name="Oren A."/>
            <person name="Chaudhuri R.R."/>
            <person name="La Ragione R."/>
            <person name="Hildebrand F."/>
            <person name="Pallen M.J."/>
        </authorList>
    </citation>
    <scope>NUCLEOTIDE SEQUENCE</scope>
    <source>
        <strain evidence="1">CHK180-15479</strain>
    </source>
</reference>
<dbReference type="AlphaFoldDB" id="A0A9D2MXZ7"/>